<keyword evidence="3 9" id="KW-0418">Kinase</keyword>
<dbReference type="GO" id="GO:0004715">
    <property type="term" value="F:non-membrane spanning protein tyrosine kinase activity"/>
    <property type="evidence" value="ECO:0007669"/>
    <property type="project" value="UniProtKB-EC"/>
</dbReference>
<dbReference type="InterPro" id="IPR005702">
    <property type="entry name" value="Wzc-like_C"/>
</dbReference>
<dbReference type="InterPro" id="IPR027417">
    <property type="entry name" value="P-loop_NTPase"/>
</dbReference>
<feature type="transmembrane region" description="Helical" evidence="7">
    <location>
        <begin position="44"/>
        <end position="64"/>
    </location>
</feature>
<keyword evidence="5" id="KW-0829">Tyrosine-protein kinase</keyword>
<feature type="region of interest" description="Disordered" evidence="6">
    <location>
        <begin position="1"/>
        <end position="28"/>
    </location>
</feature>
<keyword evidence="1 9" id="KW-0808">Transferase</keyword>
<keyword evidence="7" id="KW-1133">Transmembrane helix</keyword>
<evidence type="ECO:0000256" key="5">
    <source>
        <dbReference type="ARBA" id="ARBA00023137"/>
    </source>
</evidence>
<keyword evidence="10" id="KW-1185">Reference proteome</keyword>
<dbReference type="PANTHER" id="PTHR32309:SF31">
    <property type="entry name" value="CAPSULAR EXOPOLYSACCHARIDE FAMILY"/>
    <property type="match status" value="1"/>
</dbReference>
<proteinExistence type="predicted"/>
<organism evidence="9 10">
    <name type="scientific">Stieleria neptunia</name>
    <dbReference type="NCBI Taxonomy" id="2527979"/>
    <lineage>
        <taxon>Bacteria</taxon>
        <taxon>Pseudomonadati</taxon>
        <taxon>Planctomycetota</taxon>
        <taxon>Planctomycetia</taxon>
        <taxon>Pirellulales</taxon>
        <taxon>Pirellulaceae</taxon>
        <taxon>Stieleria</taxon>
    </lineage>
</organism>
<evidence type="ECO:0000259" key="8">
    <source>
        <dbReference type="Pfam" id="PF13614"/>
    </source>
</evidence>
<evidence type="ECO:0000256" key="4">
    <source>
        <dbReference type="ARBA" id="ARBA00022840"/>
    </source>
</evidence>
<dbReference type="OrthoDB" id="9775724at2"/>
<evidence type="ECO:0000313" key="10">
    <source>
        <dbReference type="Proteomes" id="UP000319004"/>
    </source>
</evidence>
<reference evidence="9 10" key="1">
    <citation type="submission" date="2019-03" db="EMBL/GenBank/DDBJ databases">
        <title>Deep-cultivation of Planctomycetes and their phenomic and genomic characterization uncovers novel biology.</title>
        <authorList>
            <person name="Wiegand S."/>
            <person name="Jogler M."/>
            <person name="Boedeker C."/>
            <person name="Pinto D."/>
            <person name="Vollmers J."/>
            <person name="Rivas-Marin E."/>
            <person name="Kohn T."/>
            <person name="Peeters S.H."/>
            <person name="Heuer A."/>
            <person name="Rast P."/>
            <person name="Oberbeckmann S."/>
            <person name="Bunk B."/>
            <person name="Jeske O."/>
            <person name="Meyerdierks A."/>
            <person name="Storesund J.E."/>
            <person name="Kallscheuer N."/>
            <person name="Luecker S."/>
            <person name="Lage O.M."/>
            <person name="Pohl T."/>
            <person name="Merkel B.J."/>
            <person name="Hornburger P."/>
            <person name="Mueller R.-W."/>
            <person name="Bruemmer F."/>
            <person name="Labrenz M."/>
            <person name="Spormann A.M."/>
            <person name="Op den Camp H."/>
            <person name="Overmann J."/>
            <person name="Amann R."/>
            <person name="Jetten M.S.M."/>
            <person name="Mascher T."/>
            <person name="Medema M.H."/>
            <person name="Devos D.P."/>
            <person name="Kaster A.-K."/>
            <person name="Ovreas L."/>
            <person name="Rohde M."/>
            <person name="Galperin M.Y."/>
            <person name="Jogler C."/>
        </authorList>
    </citation>
    <scope>NUCLEOTIDE SEQUENCE [LARGE SCALE GENOMIC DNA]</scope>
    <source>
        <strain evidence="9 10">Enr13</strain>
    </source>
</reference>
<dbReference type="RefSeq" id="WP_145385965.1">
    <property type="nucleotide sequence ID" value="NZ_CP037423.1"/>
</dbReference>
<dbReference type="Proteomes" id="UP000319004">
    <property type="component" value="Chromosome"/>
</dbReference>
<keyword evidence="4" id="KW-0067">ATP-binding</keyword>
<gene>
    <name evidence="9" type="primary">ywqD_1</name>
    <name evidence="9" type="ORF">Enr13x_21540</name>
</gene>
<accession>A0A518HNC3</accession>
<keyword evidence="7" id="KW-0472">Membrane</keyword>
<dbReference type="EMBL" id="CP037423">
    <property type="protein sequence ID" value="QDV42309.1"/>
    <property type="molecule type" value="Genomic_DNA"/>
</dbReference>
<evidence type="ECO:0000256" key="1">
    <source>
        <dbReference type="ARBA" id="ARBA00022679"/>
    </source>
</evidence>
<name>A0A518HNC3_9BACT</name>
<evidence type="ECO:0000256" key="7">
    <source>
        <dbReference type="SAM" id="Phobius"/>
    </source>
</evidence>
<dbReference type="KEGG" id="snep:Enr13x_21540"/>
<dbReference type="InterPro" id="IPR025669">
    <property type="entry name" value="AAA_dom"/>
</dbReference>
<dbReference type="EC" id="2.7.10.2" evidence="9"/>
<keyword evidence="2" id="KW-0547">Nucleotide-binding</keyword>
<evidence type="ECO:0000256" key="6">
    <source>
        <dbReference type="SAM" id="MobiDB-lite"/>
    </source>
</evidence>
<feature type="domain" description="AAA" evidence="8">
    <location>
        <begin position="562"/>
        <end position="681"/>
    </location>
</feature>
<dbReference type="AlphaFoldDB" id="A0A518HNC3"/>
<evidence type="ECO:0000256" key="3">
    <source>
        <dbReference type="ARBA" id="ARBA00022777"/>
    </source>
</evidence>
<keyword evidence="7" id="KW-0812">Transmembrane</keyword>
<dbReference type="SUPFAM" id="SSF52540">
    <property type="entry name" value="P-loop containing nucleoside triphosphate hydrolases"/>
    <property type="match status" value="1"/>
</dbReference>
<dbReference type="Gene3D" id="3.40.50.300">
    <property type="entry name" value="P-loop containing nucleotide triphosphate hydrolases"/>
    <property type="match status" value="1"/>
</dbReference>
<dbReference type="Pfam" id="PF13614">
    <property type="entry name" value="AAA_31"/>
    <property type="match status" value="1"/>
</dbReference>
<dbReference type="InterPro" id="IPR050445">
    <property type="entry name" value="Bact_polysacc_biosynth/exp"/>
</dbReference>
<evidence type="ECO:0000256" key="2">
    <source>
        <dbReference type="ARBA" id="ARBA00022741"/>
    </source>
</evidence>
<dbReference type="PANTHER" id="PTHR32309">
    <property type="entry name" value="TYROSINE-PROTEIN KINASE"/>
    <property type="match status" value="1"/>
</dbReference>
<evidence type="ECO:0000313" key="9">
    <source>
        <dbReference type="EMBL" id="QDV42309.1"/>
    </source>
</evidence>
<dbReference type="CDD" id="cd05387">
    <property type="entry name" value="BY-kinase"/>
    <property type="match status" value="1"/>
</dbReference>
<protein>
    <submittedName>
        <fullName evidence="9">Tyrosine-protein kinase YwqD</fullName>
        <ecNumber evidence="9">2.7.10.2</ecNumber>
    </submittedName>
</protein>
<sequence length="737" mass="81458">MIAIAPKSGSLETDHLPSENQGQASAGGADLDPMDLLHGLRRRGLAGAIVGAPLAIVVAVAVFMSQVPTYRASSLLRLSSQENSLVFGESEGTEFEIFQGTQKELVRTRLVMTAALRNMQDSSVLRMERPIDWMARNVRVDTPANTEIMTISTVASKDANPVEIVNATVDAYLVEVVNRERDTRQRRLAGIEAVFNEKQAESRRKRNELKRLADQLGTGDEKTLSMRQQLLVQELSFVRTQQIELQANRWTIDAELRSLEVASKGNDIDLEQENIMPTEAEIDAAIARDSIYNSLVRDKVTTFRLQADADSAFKSEVGSPFERVQSQIATEMKERRGQIEQELLAFAPLRYKARETIRKQQIADRINQINAEIRVLDQLKETLAADEARLMSEFKSVGNQSIDVEMMRGEIEQVDAVLQSIAKQREELKVELQSRPRVEVLRKAEEMDPADVTKRAVLAGASGVMSLFVPLTVLLLVDLLGGKVNSSTSLSSKTGLDVLGTVPIIPNGVLRRINDTKDKRSRIWQLRLNESVKRISSRLSHPTLPESTDGTQIYMVTSAVRGEGKTTLASQLATHLAHRTRRVILCDFDLRRPGLHRIYQADSSVGICEVLRGDLALADAIRETKTEGLSVLTSGDCCPSAIKALVEDKAEPLLKELRSLADVIVIDTSPVLSSADIGYLCPHVDQIIFAVRRDFSRTANMKKALQVLPALSHQVSGAVVTEKCSNPVDDAIFTSKP</sequence>